<gene>
    <name evidence="2" type="ORF">Tsubulata_038856</name>
</gene>
<reference evidence="2" key="1">
    <citation type="submission" date="2022-02" db="EMBL/GenBank/DDBJ databases">
        <authorList>
            <person name="Henning P.M."/>
            <person name="McCubbin A.G."/>
            <person name="Shore J.S."/>
        </authorList>
    </citation>
    <scope>NUCLEOTIDE SEQUENCE</scope>
    <source>
        <strain evidence="2">F60SS</strain>
        <tissue evidence="2">Leaves</tissue>
    </source>
</reference>
<evidence type="ECO:0000313" key="3">
    <source>
        <dbReference type="Proteomes" id="UP001141552"/>
    </source>
</evidence>
<sequence length="113" mass="12559">MGNTRKKGNRPAIQSREDRISKLPDDVIHRILSFLPTLNSPPKPLSFPRDGRICGLPSPNSASIPKTIRAKNPTRSSCSPPCNDVSKTERSAIYACLLITSPVKEMEKVKRYN</sequence>
<accession>A0A9Q0JB58</accession>
<keyword evidence="3" id="KW-1185">Reference proteome</keyword>
<dbReference type="OrthoDB" id="1933116at2759"/>
<evidence type="ECO:0000313" key="2">
    <source>
        <dbReference type="EMBL" id="KAJ4836146.1"/>
    </source>
</evidence>
<proteinExistence type="predicted"/>
<feature type="region of interest" description="Disordered" evidence="1">
    <location>
        <begin position="1"/>
        <end position="20"/>
    </location>
</feature>
<dbReference type="EMBL" id="JAKUCV010004220">
    <property type="protein sequence ID" value="KAJ4836146.1"/>
    <property type="molecule type" value="Genomic_DNA"/>
</dbReference>
<protein>
    <recommendedName>
        <fullName evidence="4">F-box domain-containing protein</fullName>
    </recommendedName>
</protein>
<dbReference type="Proteomes" id="UP001141552">
    <property type="component" value="Unassembled WGS sequence"/>
</dbReference>
<dbReference type="InterPro" id="IPR036047">
    <property type="entry name" value="F-box-like_dom_sf"/>
</dbReference>
<comment type="caution">
    <text evidence="2">The sequence shown here is derived from an EMBL/GenBank/DDBJ whole genome shotgun (WGS) entry which is preliminary data.</text>
</comment>
<dbReference type="AlphaFoldDB" id="A0A9Q0JB58"/>
<evidence type="ECO:0000256" key="1">
    <source>
        <dbReference type="SAM" id="MobiDB-lite"/>
    </source>
</evidence>
<organism evidence="2 3">
    <name type="scientific">Turnera subulata</name>
    <dbReference type="NCBI Taxonomy" id="218843"/>
    <lineage>
        <taxon>Eukaryota</taxon>
        <taxon>Viridiplantae</taxon>
        <taxon>Streptophyta</taxon>
        <taxon>Embryophyta</taxon>
        <taxon>Tracheophyta</taxon>
        <taxon>Spermatophyta</taxon>
        <taxon>Magnoliopsida</taxon>
        <taxon>eudicotyledons</taxon>
        <taxon>Gunneridae</taxon>
        <taxon>Pentapetalae</taxon>
        <taxon>rosids</taxon>
        <taxon>fabids</taxon>
        <taxon>Malpighiales</taxon>
        <taxon>Passifloraceae</taxon>
        <taxon>Turnera</taxon>
    </lineage>
</organism>
<feature type="region of interest" description="Disordered" evidence="1">
    <location>
        <begin position="56"/>
        <end position="83"/>
    </location>
</feature>
<reference evidence="2" key="2">
    <citation type="journal article" date="2023" name="Plants (Basel)">
        <title>Annotation of the Turnera subulata (Passifloraceae) Draft Genome Reveals the S-Locus Evolved after the Divergence of Turneroideae from Passifloroideae in a Stepwise Manner.</title>
        <authorList>
            <person name="Henning P.M."/>
            <person name="Roalson E.H."/>
            <person name="Mir W."/>
            <person name="McCubbin A.G."/>
            <person name="Shore J.S."/>
        </authorList>
    </citation>
    <scope>NUCLEOTIDE SEQUENCE</scope>
    <source>
        <strain evidence="2">F60SS</strain>
    </source>
</reference>
<dbReference type="SUPFAM" id="SSF81383">
    <property type="entry name" value="F-box domain"/>
    <property type="match status" value="1"/>
</dbReference>
<evidence type="ECO:0008006" key="4">
    <source>
        <dbReference type="Google" id="ProtNLM"/>
    </source>
</evidence>
<name>A0A9Q0JB58_9ROSI</name>